<evidence type="ECO:0000313" key="2">
    <source>
        <dbReference type="EMBL" id="TID26876.1"/>
    </source>
</evidence>
<dbReference type="EMBL" id="SNSC02000002">
    <property type="protein sequence ID" value="TID26876.1"/>
    <property type="molecule type" value="Genomic_DNA"/>
</dbReference>
<evidence type="ECO:0000256" key="1">
    <source>
        <dbReference type="SAM" id="MobiDB-lite"/>
    </source>
</evidence>
<keyword evidence="3" id="KW-1185">Reference proteome</keyword>
<dbReference type="AlphaFoldDB" id="A0A4Z1PLI6"/>
<gene>
    <name evidence="2" type="ORF">E6O75_ATG01369</name>
</gene>
<feature type="region of interest" description="Disordered" evidence="1">
    <location>
        <begin position="1"/>
        <end position="22"/>
    </location>
</feature>
<sequence>MDCRFHDSDIGQPPSYEGPADRESISNGLVFIQDVHCAANGTDAEKGKRKQEEDPSVEARKRLRLDSVCNTNKTAPTTILSPPTPTSLPTPSLALFRKSTRPPAKKYTRPPTKKVFESLKLTPEEWVRLECEAKAYMLDTSHPDRQSCVGNRANSPTNDTKISLYKTVQRFLESDIGARFFGGGVGEEIVDVGKRWIYPRDETALIILLTPLMRRMVTNERQRQYARRTRAAVQEQQRVQSRGQSPFQDDTCSDLPAQVLDQLGERTALHGKIEVFYISNERELFHQHAIEDIPPDYGKLHDFILAECSHHRSADSLESLKIHIHGPYKLELVDGDNWNTLRDDIRSAAWTADGPIKVIVECD</sequence>
<protein>
    <submittedName>
        <fullName evidence="2">TPR repeat-containing protein</fullName>
    </submittedName>
</protein>
<name>A0A4Z1PLI6_9PEZI</name>
<dbReference type="Proteomes" id="UP000298493">
    <property type="component" value="Unassembled WGS sequence"/>
</dbReference>
<accession>A0A4Z1PLI6</accession>
<reference evidence="2 3" key="1">
    <citation type="submission" date="2019-04" db="EMBL/GenBank/DDBJ databases">
        <title>High contiguity whole genome sequence and gene annotation resource for two Venturia nashicola isolates.</title>
        <authorList>
            <person name="Prokchorchik M."/>
            <person name="Won K."/>
            <person name="Lee Y."/>
            <person name="Choi E.D."/>
            <person name="Segonzac C."/>
            <person name="Sohn K.H."/>
        </authorList>
    </citation>
    <scope>NUCLEOTIDE SEQUENCE [LARGE SCALE GENOMIC DNA]</scope>
    <source>
        <strain evidence="2 3">PRI2</strain>
    </source>
</reference>
<organism evidence="2 3">
    <name type="scientific">Venturia nashicola</name>
    <dbReference type="NCBI Taxonomy" id="86259"/>
    <lineage>
        <taxon>Eukaryota</taxon>
        <taxon>Fungi</taxon>
        <taxon>Dikarya</taxon>
        <taxon>Ascomycota</taxon>
        <taxon>Pezizomycotina</taxon>
        <taxon>Dothideomycetes</taxon>
        <taxon>Pleosporomycetidae</taxon>
        <taxon>Venturiales</taxon>
        <taxon>Venturiaceae</taxon>
        <taxon>Venturia</taxon>
    </lineage>
</organism>
<proteinExistence type="predicted"/>
<dbReference type="STRING" id="86259.A0A4Z1PLI6"/>
<evidence type="ECO:0000313" key="3">
    <source>
        <dbReference type="Proteomes" id="UP000298493"/>
    </source>
</evidence>
<comment type="caution">
    <text evidence="2">The sequence shown here is derived from an EMBL/GenBank/DDBJ whole genome shotgun (WGS) entry which is preliminary data.</text>
</comment>